<dbReference type="GO" id="GO:0044550">
    <property type="term" value="P:secondary metabolite biosynthetic process"/>
    <property type="evidence" value="ECO:0007669"/>
    <property type="project" value="TreeGrafter"/>
</dbReference>
<dbReference type="Gene3D" id="3.50.50.60">
    <property type="entry name" value="FAD/NAD(P)-binding domain"/>
    <property type="match status" value="1"/>
</dbReference>
<dbReference type="AlphaFoldDB" id="A0A370TG31"/>
<feature type="signal peptide" evidence="4">
    <location>
        <begin position="1"/>
        <end position="19"/>
    </location>
</feature>
<dbReference type="GeneID" id="43601067"/>
<dbReference type="SUPFAM" id="SSF51905">
    <property type="entry name" value="FAD/NAD(P)-binding domain"/>
    <property type="match status" value="1"/>
</dbReference>
<dbReference type="Pfam" id="PF05199">
    <property type="entry name" value="GMC_oxred_C"/>
    <property type="match status" value="1"/>
</dbReference>
<comment type="similarity">
    <text evidence="1">Belongs to the GMC oxidoreductase family.</text>
</comment>
<evidence type="ECO:0000313" key="6">
    <source>
        <dbReference type="EMBL" id="RDL33850.1"/>
    </source>
</evidence>
<dbReference type="Gene3D" id="3.30.560.10">
    <property type="entry name" value="Glucose Oxidase, domain 3"/>
    <property type="match status" value="1"/>
</dbReference>
<dbReference type="OrthoDB" id="269227at2759"/>
<feature type="active site" description="Proton donor" evidence="3">
    <location>
        <position position="554"/>
    </location>
</feature>
<dbReference type="PIRSF" id="PIRSF000137">
    <property type="entry name" value="Alcohol_oxidase"/>
    <property type="match status" value="1"/>
</dbReference>
<feature type="chain" id="PRO_5016630056" description="Glucose-methanol-choline oxidoreductase N-terminal domain-containing protein" evidence="4">
    <location>
        <begin position="20"/>
        <end position="617"/>
    </location>
</feature>
<dbReference type="InterPro" id="IPR012132">
    <property type="entry name" value="GMC_OxRdtase"/>
</dbReference>
<keyword evidence="7" id="KW-1185">Reference proteome</keyword>
<gene>
    <name evidence="6" type="ORF">BP5553_08218</name>
</gene>
<dbReference type="PANTHER" id="PTHR11552:SF138">
    <property type="entry name" value="DEHYDROGENASE PKFF-RELATED"/>
    <property type="match status" value="1"/>
</dbReference>
<keyword evidence="4" id="KW-0732">Signal</keyword>
<dbReference type="PROSITE" id="PS00624">
    <property type="entry name" value="GMC_OXRED_2"/>
    <property type="match status" value="1"/>
</dbReference>
<dbReference type="GO" id="GO:0016614">
    <property type="term" value="F:oxidoreductase activity, acting on CH-OH group of donors"/>
    <property type="evidence" value="ECO:0007669"/>
    <property type="project" value="InterPro"/>
</dbReference>
<evidence type="ECO:0000313" key="7">
    <source>
        <dbReference type="Proteomes" id="UP000254866"/>
    </source>
</evidence>
<dbReference type="RefSeq" id="XP_031867132.1">
    <property type="nucleotide sequence ID" value="XM_032016841.1"/>
</dbReference>
<dbReference type="PANTHER" id="PTHR11552">
    <property type="entry name" value="GLUCOSE-METHANOL-CHOLINE GMC OXIDOREDUCTASE"/>
    <property type="match status" value="1"/>
</dbReference>
<reference evidence="6 7" key="1">
    <citation type="journal article" date="2018" name="IMA Fungus">
        <title>IMA Genome-F 9: Draft genome sequence of Annulohypoxylon stygium, Aspergillus mulundensis, Berkeleyomyces basicola (syn. Thielaviopsis basicola), Ceratocystis smalleyi, two Cercospora beticola strains, Coleophoma cylindrospora, Fusarium fracticaudum, Phialophora cf. hyalina, and Morchella septimelata.</title>
        <authorList>
            <person name="Wingfield B.D."/>
            <person name="Bills G.F."/>
            <person name="Dong Y."/>
            <person name="Huang W."/>
            <person name="Nel W.J."/>
            <person name="Swalarsk-Parry B.S."/>
            <person name="Vaghefi N."/>
            <person name="Wilken P.M."/>
            <person name="An Z."/>
            <person name="de Beer Z.W."/>
            <person name="De Vos L."/>
            <person name="Chen L."/>
            <person name="Duong T.A."/>
            <person name="Gao Y."/>
            <person name="Hammerbacher A."/>
            <person name="Kikkert J.R."/>
            <person name="Li Y."/>
            <person name="Li H."/>
            <person name="Li K."/>
            <person name="Li Q."/>
            <person name="Liu X."/>
            <person name="Ma X."/>
            <person name="Naidoo K."/>
            <person name="Pethybridge S.J."/>
            <person name="Sun J."/>
            <person name="Steenkamp E.T."/>
            <person name="van der Nest M.A."/>
            <person name="van Wyk S."/>
            <person name="Wingfield M.J."/>
            <person name="Xiong C."/>
            <person name="Yue Q."/>
            <person name="Zhang X."/>
        </authorList>
    </citation>
    <scope>NUCLEOTIDE SEQUENCE [LARGE SCALE GENOMIC DNA]</scope>
    <source>
        <strain evidence="6 7">BP 5553</strain>
    </source>
</reference>
<evidence type="ECO:0000256" key="4">
    <source>
        <dbReference type="SAM" id="SignalP"/>
    </source>
</evidence>
<evidence type="ECO:0000259" key="5">
    <source>
        <dbReference type="PROSITE" id="PS00624"/>
    </source>
</evidence>
<dbReference type="GO" id="GO:0050660">
    <property type="term" value="F:flavin adenine dinucleotide binding"/>
    <property type="evidence" value="ECO:0007669"/>
    <property type="project" value="InterPro"/>
</dbReference>
<evidence type="ECO:0000256" key="1">
    <source>
        <dbReference type="ARBA" id="ARBA00010790"/>
    </source>
</evidence>
<dbReference type="EMBL" id="NPIC01000008">
    <property type="protein sequence ID" value="RDL33850.1"/>
    <property type="molecule type" value="Genomic_DNA"/>
</dbReference>
<dbReference type="Pfam" id="PF00732">
    <property type="entry name" value="GMC_oxred_N"/>
    <property type="match status" value="1"/>
</dbReference>
<comment type="caution">
    <text evidence="6">The sequence shown here is derived from an EMBL/GenBank/DDBJ whole genome shotgun (WGS) entry which is preliminary data.</text>
</comment>
<evidence type="ECO:0000256" key="2">
    <source>
        <dbReference type="ARBA" id="ARBA00023180"/>
    </source>
</evidence>
<dbReference type="STRING" id="2656787.A0A370TG31"/>
<sequence length="617" mass="66746">MSFALRILVVLLAPLAALSAPPPQNTVKARHLSGSSFGVPGDASYDYVIIGGGNAGLTLAARLSKKNTVAVIEAGSFYEIDNGNISQVPAFDAYFTGKDHNDFNPLIDWGFLTTPQNELLNATAHFARGKTLGGCTARNYMAYHRATKQTYQKWADDVGDQSYSFDQWLPFFEKSIHYTPPDPHKRAANATPAVDLKPLATGGPLSVTFSNYAQAGASWVEKGFREIGISSILGFTSGNLLGSSYILGTINAKTQLRDSSETSFLASALDSENLSVYISSLAKRIFFDDKKTAVGVQVDTGGRLYTLSAKREVIVSAGAFQSPQLLMVSGVGPEANLKKHNIPVVAARPGVGQNMWDHVLMGITYRMNIITASSLGEPDFLLDAERRYREDQSGILTNAGGDWLAFEKTPANLRASFSNSTQAKLAQVPADWPEIEYLSMSGFLGFQENFIRDSPADGYNYATVSTALVAPFSRGTIDIVSDDMNDAPLIDPRWLSDPADREVLLAGFKRVRQLFNTTSMQPVLIGSEYFPGEHVQTDDEIIAHMRKASSTVFHPAATCAMGRSSDPNAVVDSKAKVIGVKNLRVVDASAFPFLPPGHPMATVYALAEKIADDILNS</sequence>
<dbReference type="SUPFAM" id="SSF54373">
    <property type="entry name" value="FAD-linked reductases, C-terminal domain"/>
    <property type="match status" value="1"/>
</dbReference>
<keyword evidence="2" id="KW-0325">Glycoprotein</keyword>
<feature type="active site" description="Proton acceptor" evidence="3">
    <location>
        <position position="598"/>
    </location>
</feature>
<dbReference type="InterPro" id="IPR007867">
    <property type="entry name" value="GMC_OxRtase_C"/>
</dbReference>
<evidence type="ECO:0000256" key="3">
    <source>
        <dbReference type="PIRSR" id="PIRSR000137-1"/>
    </source>
</evidence>
<protein>
    <recommendedName>
        <fullName evidence="5">Glucose-methanol-choline oxidoreductase N-terminal domain-containing protein</fullName>
    </recommendedName>
</protein>
<organism evidence="6 7">
    <name type="scientific">Venustampulla echinocandica</name>
    <dbReference type="NCBI Taxonomy" id="2656787"/>
    <lineage>
        <taxon>Eukaryota</taxon>
        <taxon>Fungi</taxon>
        <taxon>Dikarya</taxon>
        <taxon>Ascomycota</taxon>
        <taxon>Pezizomycotina</taxon>
        <taxon>Leotiomycetes</taxon>
        <taxon>Helotiales</taxon>
        <taxon>Pleuroascaceae</taxon>
        <taxon>Venustampulla</taxon>
    </lineage>
</organism>
<dbReference type="InterPro" id="IPR000172">
    <property type="entry name" value="GMC_OxRdtase_N"/>
</dbReference>
<proteinExistence type="inferred from homology"/>
<dbReference type="InterPro" id="IPR036188">
    <property type="entry name" value="FAD/NAD-bd_sf"/>
</dbReference>
<name>A0A370TG31_9HELO</name>
<dbReference type="Proteomes" id="UP000254866">
    <property type="component" value="Unassembled WGS sequence"/>
</dbReference>
<accession>A0A370TG31</accession>
<feature type="domain" description="Glucose-methanol-choline oxidoreductase N-terminal" evidence="5">
    <location>
        <begin position="318"/>
        <end position="332"/>
    </location>
</feature>